<dbReference type="EMBL" id="BBSC01000001">
    <property type="protein sequence ID" value="GAM73631.1"/>
    <property type="molecule type" value="Genomic_DNA"/>
</dbReference>
<name>A0A0B8Q525_9VIBR</name>
<dbReference type="Proteomes" id="UP000031666">
    <property type="component" value="Unassembled WGS sequence"/>
</dbReference>
<gene>
    <name evidence="1" type="ORF">JCM19241_3086</name>
</gene>
<reference evidence="1 2" key="1">
    <citation type="submission" date="2015-01" db="EMBL/GenBank/DDBJ databases">
        <title>Vibrio sp. C94 JCM 19241 whole genome shotgun sequence.</title>
        <authorList>
            <person name="Sawabe T."/>
            <person name="Meirelles P."/>
            <person name="Feng G."/>
            <person name="Sayaka M."/>
            <person name="Hattori M."/>
            <person name="Ohkuma M."/>
        </authorList>
    </citation>
    <scope>NUCLEOTIDE SEQUENCE [LARGE SCALE GENOMIC DNA]</scope>
    <source>
        <strain evidence="2">JCM 19241</strain>
    </source>
</reference>
<evidence type="ECO:0000313" key="2">
    <source>
        <dbReference type="Proteomes" id="UP000031666"/>
    </source>
</evidence>
<accession>A0A0B8Q525</accession>
<protein>
    <submittedName>
        <fullName evidence="1">Type I restriction-modification system</fullName>
        <ecNumber evidence="1">3.1.21.3</ecNumber>
    </submittedName>
</protein>
<dbReference type="AlphaFoldDB" id="A0A0B8Q525"/>
<dbReference type="GO" id="GO:0009035">
    <property type="term" value="F:type I site-specific deoxyribonuclease activity"/>
    <property type="evidence" value="ECO:0007669"/>
    <property type="project" value="UniProtKB-EC"/>
</dbReference>
<dbReference type="STRING" id="1481914.JCM19241_3086"/>
<evidence type="ECO:0000313" key="1">
    <source>
        <dbReference type="EMBL" id="GAM73631.1"/>
    </source>
</evidence>
<dbReference type="EC" id="3.1.21.3" evidence="1"/>
<proteinExistence type="predicted"/>
<sequence>MGNRTLKDKDASMLDRLTSQIQTAHISGSSDIENLKADYISRLQNLAITITDVRKQGDEIARVQTQKYWDEVSLEQLEQTRTKLRGIMKFKKKEVTPYDAIQTTKAEDGEVRETDRVVVIGDETEAMVYRKRLKDILEKMLSDNPVLQKIHNNEAVTEDELKSLTSSILTQHPGVDANA</sequence>
<comment type="caution">
    <text evidence="1">The sequence shown here is derived from an EMBL/GenBank/DDBJ whole genome shotgun (WGS) entry which is preliminary data.</text>
</comment>
<reference evidence="1 2" key="2">
    <citation type="submission" date="2015-01" db="EMBL/GenBank/DDBJ databases">
        <authorList>
            <consortium name="NBRP consortium"/>
            <person name="Sawabe T."/>
            <person name="Meirelles P."/>
            <person name="Feng G."/>
            <person name="Sayaka M."/>
            <person name="Hattori M."/>
            <person name="Ohkuma M."/>
        </authorList>
    </citation>
    <scope>NUCLEOTIDE SEQUENCE [LARGE SCALE GENOMIC DNA]</scope>
    <source>
        <strain evidence="2">JCM 19241</strain>
    </source>
</reference>
<keyword evidence="1" id="KW-0378">Hydrolase</keyword>
<organism evidence="1 2">
    <name type="scientific">Vibrio ishigakensis</name>
    <dbReference type="NCBI Taxonomy" id="1481914"/>
    <lineage>
        <taxon>Bacteria</taxon>
        <taxon>Pseudomonadati</taxon>
        <taxon>Pseudomonadota</taxon>
        <taxon>Gammaproteobacteria</taxon>
        <taxon>Vibrionales</taxon>
        <taxon>Vibrionaceae</taxon>
        <taxon>Vibrio</taxon>
    </lineage>
</organism>